<dbReference type="GO" id="GO:0004030">
    <property type="term" value="F:aldehyde dehydrogenase [NAD(P)+] activity"/>
    <property type="evidence" value="ECO:0007669"/>
    <property type="project" value="InterPro"/>
</dbReference>
<dbReference type="InterPro" id="IPR044148">
    <property type="entry name" value="ALDH_GabD1-like"/>
</dbReference>
<evidence type="ECO:0000256" key="2">
    <source>
        <dbReference type="ARBA" id="ARBA00022857"/>
    </source>
</evidence>
<dbReference type="InterPro" id="IPR047110">
    <property type="entry name" value="GABD/Sad-like"/>
</dbReference>
<feature type="active site" evidence="4">
    <location>
        <position position="234"/>
    </location>
</feature>
<dbReference type="PANTHER" id="PTHR43217">
    <property type="entry name" value="SUCCINATE SEMIALDEHYDE DEHYDROGENASE [NAD(P)+] SAD"/>
    <property type="match status" value="1"/>
</dbReference>
<dbReference type="Proteomes" id="UP000235836">
    <property type="component" value="Unassembled WGS sequence"/>
</dbReference>
<dbReference type="PANTHER" id="PTHR43217:SF2">
    <property type="entry name" value="SUCCINATE-SEMIALDEHYDE DEHYDROGENASE [NADP(+)]"/>
    <property type="match status" value="1"/>
</dbReference>
<protein>
    <submittedName>
        <fullName evidence="7">Succinate-semialdehyde dehydrogenase</fullName>
    </submittedName>
</protein>
<feature type="domain" description="Aldehyde dehydrogenase" evidence="6">
    <location>
        <begin position="7"/>
        <end position="453"/>
    </location>
</feature>
<dbReference type="Gene3D" id="3.40.309.10">
    <property type="entry name" value="Aldehyde Dehydrogenase, Chain A, domain 2"/>
    <property type="match status" value="1"/>
</dbReference>
<evidence type="ECO:0000313" key="7">
    <source>
        <dbReference type="EMBL" id="PMC64262.1"/>
    </source>
</evidence>
<accession>A0A2N6T4M8</accession>
<name>A0A2N6T4M8_9CORY</name>
<dbReference type="SUPFAM" id="SSF53720">
    <property type="entry name" value="ALDH-like"/>
    <property type="match status" value="1"/>
</dbReference>
<dbReference type="GO" id="GO:0004777">
    <property type="term" value="F:succinate-semialdehyde dehydrogenase (NAD+) activity"/>
    <property type="evidence" value="ECO:0007669"/>
    <property type="project" value="TreeGrafter"/>
</dbReference>
<dbReference type="Gene3D" id="3.40.605.10">
    <property type="entry name" value="Aldehyde Dehydrogenase, Chain A, domain 1"/>
    <property type="match status" value="1"/>
</dbReference>
<reference evidence="7 8" key="1">
    <citation type="submission" date="2017-09" db="EMBL/GenBank/DDBJ databases">
        <title>Bacterial strain isolated from the female urinary microbiota.</title>
        <authorList>
            <person name="Thomas-White K."/>
            <person name="Kumar N."/>
            <person name="Forster S."/>
            <person name="Putonti C."/>
            <person name="Lawley T."/>
            <person name="Wolfe A.J."/>
        </authorList>
    </citation>
    <scope>NUCLEOTIDE SEQUENCE [LARGE SCALE GENOMIC DNA]</scope>
    <source>
        <strain evidence="7 8">UMB0792</strain>
    </source>
</reference>
<dbReference type="InterPro" id="IPR016161">
    <property type="entry name" value="Ald_DH/histidinol_DH"/>
</dbReference>
<dbReference type="CDD" id="cd07100">
    <property type="entry name" value="ALDH_SSADH1_GabD1"/>
    <property type="match status" value="1"/>
</dbReference>
<dbReference type="InterPro" id="IPR015590">
    <property type="entry name" value="Aldehyde_DH_dom"/>
</dbReference>
<organism evidence="7 8">
    <name type="scientific">Corynebacterium tuscaniense</name>
    <dbReference type="NCBI Taxonomy" id="302449"/>
    <lineage>
        <taxon>Bacteria</taxon>
        <taxon>Bacillati</taxon>
        <taxon>Actinomycetota</taxon>
        <taxon>Actinomycetes</taxon>
        <taxon>Mycobacteriales</taxon>
        <taxon>Corynebacteriaceae</taxon>
        <taxon>Corynebacterium</taxon>
    </lineage>
</organism>
<dbReference type="FunFam" id="3.40.605.10:FF:000012">
    <property type="entry name" value="NAD-dependent succinate-semialdehyde dehydrogenase"/>
    <property type="match status" value="1"/>
</dbReference>
<dbReference type="InterPro" id="IPR029510">
    <property type="entry name" value="Ald_DH_CS_GLU"/>
</dbReference>
<evidence type="ECO:0000256" key="5">
    <source>
        <dbReference type="RuleBase" id="RU003345"/>
    </source>
</evidence>
<dbReference type="Pfam" id="PF00171">
    <property type="entry name" value="Aldedh"/>
    <property type="match status" value="1"/>
</dbReference>
<dbReference type="PROSITE" id="PS00687">
    <property type="entry name" value="ALDEHYDE_DEHYDR_GLU"/>
    <property type="match status" value="1"/>
</dbReference>
<dbReference type="InterPro" id="IPR016163">
    <property type="entry name" value="Ald_DH_C"/>
</dbReference>
<evidence type="ECO:0000313" key="8">
    <source>
        <dbReference type="Proteomes" id="UP000235836"/>
    </source>
</evidence>
<dbReference type="AlphaFoldDB" id="A0A2N6T4M8"/>
<evidence type="ECO:0000256" key="3">
    <source>
        <dbReference type="ARBA" id="ARBA00023002"/>
    </source>
</evidence>
<gene>
    <name evidence="7" type="ORF">CJ203_06795</name>
</gene>
<dbReference type="EMBL" id="PNHG01000008">
    <property type="protein sequence ID" value="PMC64262.1"/>
    <property type="molecule type" value="Genomic_DNA"/>
</dbReference>
<evidence type="ECO:0000259" key="6">
    <source>
        <dbReference type="Pfam" id="PF00171"/>
    </source>
</evidence>
<evidence type="ECO:0000256" key="4">
    <source>
        <dbReference type="PROSITE-ProRule" id="PRU10007"/>
    </source>
</evidence>
<keyword evidence="8" id="KW-1185">Reference proteome</keyword>
<dbReference type="RefSeq" id="WP_102724052.1">
    <property type="nucleotide sequence ID" value="NZ_PNHG01000008.1"/>
</dbReference>
<comment type="caution">
    <text evidence="7">The sequence shown here is derived from an EMBL/GenBank/DDBJ whole genome shotgun (WGS) entry which is preliminary data.</text>
</comment>
<proteinExistence type="inferred from homology"/>
<evidence type="ECO:0000256" key="1">
    <source>
        <dbReference type="ARBA" id="ARBA00009986"/>
    </source>
</evidence>
<keyword evidence="2" id="KW-0521">NADP</keyword>
<keyword evidence="3 5" id="KW-0560">Oxidoreductase</keyword>
<sequence length="461" mass="50162">MAEKDLSYRVENPATGEITATYPGATDDEIQQVLAASEKSFKEWAALDIAERKKYVLRVAELFDERKDDLVDIIGREMGKSRPHAIDEVELSANIFRYYANNGEEFAADRKIESYNGGTAVIRHLPLGALVGIMPWNFPYYQVARFAAPNLMNGNTIILKHAEICPESSAAIQKIFDDAGVPAGVYQNVYASHDQITTMIEDPRVQGVSLTGSERAGAAVGATAGKNLKKAVLELGGNDAYVLLDSDDVKAAAQLAWEVRMYNMGQVCNGNKRMIIMDDIYDEFVGELVKLAEKATLGTPEEAGENDVYSPLSSRDAAERLDEQVTRAVQEGATLLAGGGLGENAYYAPAVLTDMDTKNSVFYEELFGPIALAFKVSSDEEALKLANDTQYGLGGAVFSQDKDRARAIARQLEVGMSNVNTPAGEGEEIPFGGVKRSGFGRELGPLGMDEFVNKQLYFEAD</sequence>
<dbReference type="InterPro" id="IPR016162">
    <property type="entry name" value="Ald_DH_N"/>
</dbReference>
<comment type="similarity">
    <text evidence="1 5">Belongs to the aldehyde dehydrogenase family.</text>
</comment>